<sequence length="117" mass="13171">MPGDPLESRQNFEAEMERQRERLQAAGLNPARWGRMLDANVDLISGADCTEPAWQIEISKFTPDAFRELCDMFGNWIGAHAGRKVALTDGLNLAEVEDRAALTEQLSRVAFRYSMKV</sequence>
<protein>
    <submittedName>
        <fullName evidence="2">Uncharacterized protein</fullName>
    </submittedName>
</protein>
<reference evidence="2" key="1">
    <citation type="submission" date="2023-07" db="EMBL/GenBank/DDBJ databases">
        <title>A collection of bacterial strains from the Burkholderia cepacia Research Laboratory and Repository.</title>
        <authorList>
            <person name="Lipuma J."/>
            <person name="Spilker T."/>
            <person name="Caverly L."/>
        </authorList>
    </citation>
    <scope>NUCLEOTIDE SEQUENCE</scope>
    <source>
        <strain evidence="2">AU44979</strain>
    </source>
</reference>
<feature type="region of interest" description="Disordered" evidence="1">
    <location>
        <begin position="1"/>
        <end position="20"/>
    </location>
</feature>
<evidence type="ECO:0000313" key="3">
    <source>
        <dbReference type="Proteomes" id="UP001172109"/>
    </source>
</evidence>
<comment type="caution">
    <text evidence="2">The sequence shown here is derived from an EMBL/GenBank/DDBJ whole genome shotgun (WGS) entry which is preliminary data.</text>
</comment>
<organism evidence="2 3">
    <name type="scientific">Burkholderia contaminans</name>
    <dbReference type="NCBI Taxonomy" id="488447"/>
    <lineage>
        <taxon>Bacteria</taxon>
        <taxon>Pseudomonadati</taxon>
        <taxon>Pseudomonadota</taxon>
        <taxon>Betaproteobacteria</taxon>
        <taxon>Burkholderiales</taxon>
        <taxon>Burkholderiaceae</taxon>
        <taxon>Burkholderia</taxon>
        <taxon>Burkholderia cepacia complex</taxon>
    </lineage>
</organism>
<proteinExistence type="predicted"/>
<gene>
    <name evidence="2" type="ORF">QZM56_30635</name>
</gene>
<dbReference type="AlphaFoldDB" id="A0AAP4RAF5"/>
<dbReference type="Proteomes" id="UP001172109">
    <property type="component" value="Unassembled WGS sequence"/>
</dbReference>
<evidence type="ECO:0000313" key="2">
    <source>
        <dbReference type="EMBL" id="MDN7568869.1"/>
    </source>
</evidence>
<accession>A0AAP4RAF5</accession>
<dbReference type="EMBL" id="JAUJQS010000030">
    <property type="protein sequence ID" value="MDN7568869.1"/>
    <property type="molecule type" value="Genomic_DNA"/>
</dbReference>
<dbReference type="RefSeq" id="WP_301790262.1">
    <property type="nucleotide sequence ID" value="NZ_JAUJQS010000030.1"/>
</dbReference>
<evidence type="ECO:0000256" key="1">
    <source>
        <dbReference type="SAM" id="MobiDB-lite"/>
    </source>
</evidence>
<name>A0AAP4RAF5_9BURK</name>